<gene>
    <name evidence="2" type="ORF">B0H63DRAFT_319454</name>
</gene>
<evidence type="ECO:0000313" key="3">
    <source>
        <dbReference type="Proteomes" id="UP001285441"/>
    </source>
</evidence>
<reference evidence="2" key="1">
    <citation type="journal article" date="2023" name="Mol. Phylogenet. Evol.">
        <title>Genome-scale phylogeny and comparative genomics of the fungal order Sordariales.</title>
        <authorList>
            <person name="Hensen N."/>
            <person name="Bonometti L."/>
            <person name="Westerberg I."/>
            <person name="Brannstrom I.O."/>
            <person name="Guillou S."/>
            <person name="Cros-Aarteil S."/>
            <person name="Calhoun S."/>
            <person name="Haridas S."/>
            <person name="Kuo A."/>
            <person name="Mondo S."/>
            <person name="Pangilinan J."/>
            <person name="Riley R."/>
            <person name="LaButti K."/>
            <person name="Andreopoulos B."/>
            <person name="Lipzen A."/>
            <person name="Chen C."/>
            <person name="Yan M."/>
            <person name="Daum C."/>
            <person name="Ng V."/>
            <person name="Clum A."/>
            <person name="Steindorff A."/>
            <person name="Ohm R.A."/>
            <person name="Martin F."/>
            <person name="Silar P."/>
            <person name="Natvig D.O."/>
            <person name="Lalanne C."/>
            <person name="Gautier V."/>
            <person name="Ament-Velasquez S.L."/>
            <person name="Kruys A."/>
            <person name="Hutchinson M.I."/>
            <person name="Powell A.J."/>
            <person name="Barry K."/>
            <person name="Miller A.N."/>
            <person name="Grigoriev I.V."/>
            <person name="Debuchy R."/>
            <person name="Gladieux P."/>
            <person name="Hiltunen Thoren M."/>
            <person name="Johannesson H."/>
        </authorList>
    </citation>
    <scope>NUCLEOTIDE SEQUENCE</scope>
    <source>
        <strain evidence="2">CBS 232.78</strain>
    </source>
</reference>
<comment type="caution">
    <text evidence="2">The sequence shown here is derived from an EMBL/GenBank/DDBJ whole genome shotgun (WGS) entry which is preliminary data.</text>
</comment>
<organism evidence="2 3">
    <name type="scientific">Podospora didyma</name>
    <dbReference type="NCBI Taxonomy" id="330526"/>
    <lineage>
        <taxon>Eukaryota</taxon>
        <taxon>Fungi</taxon>
        <taxon>Dikarya</taxon>
        <taxon>Ascomycota</taxon>
        <taxon>Pezizomycotina</taxon>
        <taxon>Sordariomycetes</taxon>
        <taxon>Sordariomycetidae</taxon>
        <taxon>Sordariales</taxon>
        <taxon>Podosporaceae</taxon>
        <taxon>Podospora</taxon>
    </lineage>
</organism>
<evidence type="ECO:0000259" key="1">
    <source>
        <dbReference type="Pfam" id="PF06985"/>
    </source>
</evidence>
<dbReference type="PANTHER" id="PTHR33112:SF10">
    <property type="entry name" value="TOL"/>
    <property type="match status" value="1"/>
</dbReference>
<evidence type="ECO:0000313" key="2">
    <source>
        <dbReference type="EMBL" id="KAK3370678.1"/>
    </source>
</evidence>
<dbReference type="PANTHER" id="PTHR33112">
    <property type="entry name" value="DOMAIN PROTEIN, PUTATIVE-RELATED"/>
    <property type="match status" value="1"/>
</dbReference>
<feature type="domain" description="Heterokaryon incompatibility" evidence="1">
    <location>
        <begin position="144"/>
        <end position="277"/>
    </location>
</feature>
<dbReference type="InterPro" id="IPR010730">
    <property type="entry name" value="HET"/>
</dbReference>
<dbReference type="AlphaFoldDB" id="A0AAE0N588"/>
<protein>
    <submittedName>
        <fullName evidence="2">Heterokaryon incompatibility protein-domain-containing protein</fullName>
    </submittedName>
</protein>
<keyword evidence="3" id="KW-1185">Reference proteome</keyword>
<dbReference type="Proteomes" id="UP001285441">
    <property type="component" value="Unassembled WGS sequence"/>
</dbReference>
<dbReference type="Pfam" id="PF06985">
    <property type="entry name" value="HET"/>
    <property type="match status" value="1"/>
</dbReference>
<proteinExistence type="predicted"/>
<reference evidence="2" key="2">
    <citation type="submission" date="2023-06" db="EMBL/GenBank/DDBJ databases">
        <authorList>
            <consortium name="Lawrence Berkeley National Laboratory"/>
            <person name="Haridas S."/>
            <person name="Hensen N."/>
            <person name="Bonometti L."/>
            <person name="Westerberg I."/>
            <person name="Brannstrom I.O."/>
            <person name="Guillou S."/>
            <person name="Cros-Aarteil S."/>
            <person name="Calhoun S."/>
            <person name="Kuo A."/>
            <person name="Mondo S."/>
            <person name="Pangilinan J."/>
            <person name="Riley R."/>
            <person name="LaButti K."/>
            <person name="Andreopoulos B."/>
            <person name="Lipzen A."/>
            <person name="Chen C."/>
            <person name="Yanf M."/>
            <person name="Daum C."/>
            <person name="Ng V."/>
            <person name="Clum A."/>
            <person name="Steindorff A."/>
            <person name="Ohm R."/>
            <person name="Martin F."/>
            <person name="Silar P."/>
            <person name="Natvig D."/>
            <person name="Lalanne C."/>
            <person name="Gautier V."/>
            <person name="Ament-velasquez S.L."/>
            <person name="Kruys A."/>
            <person name="Hutchinson M.I."/>
            <person name="Powell A.J."/>
            <person name="Barry K."/>
            <person name="Miller A.N."/>
            <person name="Grigoriev I.V."/>
            <person name="Debuchy R."/>
            <person name="Gladieux P."/>
            <person name="Thoren M.H."/>
            <person name="Johannesson H."/>
        </authorList>
    </citation>
    <scope>NUCLEOTIDE SEQUENCE</scope>
    <source>
        <strain evidence="2">CBS 232.78</strain>
    </source>
</reference>
<sequence>MLCTFCRASIFESNRPWGFHRPSYSSPADKSEIDGCDFCVQLCADASSSLLQQVHRTGGPFRSLAASDSAPTISPSYSDLWTMTGHFEAAYLTCTNQKAYVWLNTSLGEPIRKGLGTRFRGGQRRPPLVSRRKDMGTERMFTLTTENKGQLMKVGIDDSDLQSNFRDVIEVTRRLGIRYIWIDSLCIIQDNKEFAIEGLYMHDVYRNSFCTIAAAASDGPSGGLFRAGPERKFSPGVVKGHGGLSILRSRSSYILPNNIWTSQLLTSILYTRGWVFQVMFCAFLFDKDLARLLTADIRAHAVASHPALFRPPNILGLFHGQFMRYPP</sequence>
<name>A0AAE0N588_9PEZI</name>
<accession>A0AAE0N588</accession>
<dbReference type="EMBL" id="JAULSW010000009">
    <property type="protein sequence ID" value="KAK3370678.1"/>
    <property type="molecule type" value="Genomic_DNA"/>
</dbReference>